<feature type="region of interest" description="Disordered" evidence="2">
    <location>
        <begin position="25"/>
        <end position="61"/>
    </location>
</feature>
<keyword evidence="5" id="KW-1185">Reference proteome</keyword>
<feature type="compositionally biased region" description="Polar residues" evidence="2">
    <location>
        <begin position="97"/>
        <end position="109"/>
    </location>
</feature>
<feature type="compositionally biased region" description="Polar residues" evidence="2">
    <location>
        <begin position="31"/>
        <end position="58"/>
    </location>
</feature>
<feature type="region of interest" description="Disordered" evidence="2">
    <location>
        <begin position="671"/>
        <end position="728"/>
    </location>
</feature>
<protein>
    <recommendedName>
        <fullName evidence="3">UDENN domain-containing protein</fullName>
    </recommendedName>
</protein>
<dbReference type="AlphaFoldDB" id="A0A2A9NNW8"/>
<dbReference type="InterPro" id="IPR037516">
    <property type="entry name" value="Tripartite_DENN"/>
</dbReference>
<evidence type="ECO:0000256" key="2">
    <source>
        <dbReference type="SAM" id="MobiDB-lite"/>
    </source>
</evidence>
<dbReference type="PANTHER" id="PTHR31017:SF1">
    <property type="entry name" value="LATE SECRETORY PATHWAY PROTEIN AVL9 HOMOLOG"/>
    <property type="match status" value="1"/>
</dbReference>
<evidence type="ECO:0000313" key="4">
    <source>
        <dbReference type="EMBL" id="PFH49967.1"/>
    </source>
</evidence>
<dbReference type="InterPro" id="IPR051731">
    <property type="entry name" value="DENND11/AVL9_GEFs"/>
</dbReference>
<dbReference type="InterPro" id="IPR018307">
    <property type="entry name" value="ABL9/DENND6_dom"/>
</dbReference>
<evidence type="ECO:0000313" key="5">
    <source>
        <dbReference type="Proteomes" id="UP000242287"/>
    </source>
</evidence>
<feature type="compositionally biased region" description="Low complexity" evidence="2">
    <location>
        <begin position="748"/>
        <end position="759"/>
    </location>
</feature>
<comment type="similarity">
    <text evidence="1">Belongs to the AVL9 family.</text>
</comment>
<dbReference type="PANTHER" id="PTHR31017">
    <property type="entry name" value="LATE SECRETORY PATHWAY PROTEIN AVL9-RELATED"/>
    <property type="match status" value="1"/>
</dbReference>
<dbReference type="OrthoDB" id="26278at2759"/>
<dbReference type="PROSITE" id="PS50211">
    <property type="entry name" value="DENN"/>
    <property type="match status" value="1"/>
</dbReference>
<dbReference type="Pfam" id="PF09794">
    <property type="entry name" value="Avl9"/>
    <property type="match status" value="1"/>
</dbReference>
<evidence type="ECO:0000256" key="1">
    <source>
        <dbReference type="ARBA" id="ARBA00038178"/>
    </source>
</evidence>
<proteinExistence type="inferred from homology"/>
<dbReference type="Proteomes" id="UP000242287">
    <property type="component" value="Unassembled WGS sequence"/>
</dbReference>
<sequence>MTTSFPIAASPPNNIDIHAFLQHQEDDDGDTASQRSIPLSSPHASPRNSILNPPNHLSMSAVMPDADSLSKRISRPYTLDTDLSSEVDGASLYTHETGPNETPSTSATPSVFEDPKDNLTNSLPTYPPAPLHRDSTLSLSSFASSSSRKTRPESLLVNIPDSPLVLGIALVDFNHLVGPKIEWCQGDIFENEEISKILPFLALPDGAHMSAEDYSYFHVVPSGPHPTTIFGISCNQQIAASSLLVKDPDVTRSIVQKAVVVLASQPVFGPIRFVKVICNHELRMLRPKFRDKLGVVTTALFMQKDFSDTTILGDFGSSLELSLRSQLTESGLYMGTSLRELVHNFRHKTLVLVKALMLQKRIMFHGYPVERLCTYQYSLVSLLPGLLQTLDDCGSPPLTTRAPTLSKPTSLRTSDHKSMMAYIGLPLDVFGKDAFFQPYLPLQQVDMIKETKSWLCGSTNTILFQQKEIDLLVNADNGTLEFRDPTLERSAGLTAADRKWIDEIVREVNETWDDEDPKKLPGMQFKGSDDYIRSKFEEYISAALASIKYRDFVAKGEGNGVLITGGTGLQTPWDEFNPAWIYEFKLTNAYEVWDRITDSLLFDLVEPRHPCNEKPSVVSDIGLRLQEGIQDLKLEQQLAPAREAVTRTINIGSANFFKAMEGVRERWAQRANSVSSSTDDLRTSCSSTPVEVSSADLDEPQTARPLAKELSNSQQPSPSPGSARPNIGSWSAGIGSFLSARTGRFSLAKPSVPSASAPVSPNPPPLSPNFSKPASTHSLPSPPQTARPFPSHDKSQSDSDEPSATTGMAL</sequence>
<dbReference type="EMBL" id="KZ302015">
    <property type="protein sequence ID" value="PFH49967.1"/>
    <property type="molecule type" value="Genomic_DNA"/>
</dbReference>
<accession>A0A2A9NNW8</accession>
<feature type="region of interest" description="Disordered" evidence="2">
    <location>
        <begin position="748"/>
        <end position="810"/>
    </location>
</feature>
<dbReference type="GO" id="GO:0005737">
    <property type="term" value="C:cytoplasm"/>
    <property type="evidence" value="ECO:0007669"/>
    <property type="project" value="TreeGrafter"/>
</dbReference>
<gene>
    <name evidence="4" type="ORF">AMATHDRAFT_86115</name>
</gene>
<feature type="domain" description="UDENN" evidence="3">
    <location>
        <begin position="166"/>
        <end position="558"/>
    </location>
</feature>
<organism evidence="4 5">
    <name type="scientific">Amanita thiersii Skay4041</name>
    <dbReference type="NCBI Taxonomy" id="703135"/>
    <lineage>
        <taxon>Eukaryota</taxon>
        <taxon>Fungi</taxon>
        <taxon>Dikarya</taxon>
        <taxon>Basidiomycota</taxon>
        <taxon>Agaricomycotina</taxon>
        <taxon>Agaricomycetes</taxon>
        <taxon>Agaricomycetidae</taxon>
        <taxon>Agaricales</taxon>
        <taxon>Pluteineae</taxon>
        <taxon>Amanitaceae</taxon>
        <taxon>Amanita</taxon>
    </lineage>
</organism>
<reference evidence="4 5" key="1">
    <citation type="submission" date="2014-02" db="EMBL/GenBank/DDBJ databases">
        <title>Transposable element dynamics among asymbiotic and ectomycorrhizal Amanita fungi.</title>
        <authorList>
            <consortium name="DOE Joint Genome Institute"/>
            <person name="Hess J."/>
            <person name="Skrede I."/>
            <person name="Wolfe B."/>
            <person name="LaButti K."/>
            <person name="Ohm R.A."/>
            <person name="Grigoriev I.V."/>
            <person name="Pringle A."/>
        </authorList>
    </citation>
    <scope>NUCLEOTIDE SEQUENCE [LARGE SCALE GENOMIC DNA]</scope>
    <source>
        <strain evidence="4 5">SKay4041</strain>
    </source>
</reference>
<evidence type="ECO:0000259" key="3">
    <source>
        <dbReference type="PROSITE" id="PS50211"/>
    </source>
</evidence>
<name>A0A2A9NNW8_9AGAR</name>
<feature type="compositionally biased region" description="Polar residues" evidence="2">
    <location>
        <begin position="671"/>
        <end position="691"/>
    </location>
</feature>
<feature type="region of interest" description="Disordered" evidence="2">
    <location>
        <begin position="91"/>
        <end position="132"/>
    </location>
</feature>